<feature type="transmembrane region" description="Helical" evidence="1">
    <location>
        <begin position="176"/>
        <end position="198"/>
    </location>
</feature>
<keyword evidence="4" id="KW-1185">Reference proteome</keyword>
<dbReference type="OrthoDB" id="3251775at2759"/>
<evidence type="ECO:0000313" key="3">
    <source>
        <dbReference type="EMBL" id="TFK17054.1"/>
    </source>
</evidence>
<dbReference type="Proteomes" id="UP000307440">
    <property type="component" value="Unassembled WGS sequence"/>
</dbReference>
<dbReference type="AlphaFoldDB" id="A0A5C3KAY0"/>
<keyword evidence="1" id="KW-1133">Transmembrane helix</keyword>
<feature type="transmembrane region" description="Helical" evidence="1">
    <location>
        <begin position="12"/>
        <end position="38"/>
    </location>
</feature>
<evidence type="ECO:0000256" key="1">
    <source>
        <dbReference type="SAM" id="Phobius"/>
    </source>
</evidence>
<feature type="transmembrane region" description="Helical" evidence="1">
    <location>
        <begin position="123"/>
        <end position="142"/>
    </location>
</feature>
<feature type="domain" description="DUF6533" evidence="2">
    <location>
        <begin position="24"/>
        <end position="66"/>
    </location>
</feature>
<dbReference type="EMBL" id="ML210576">
    <property type="protein sequence ID" value="TFK17054.1"/>
    <property type="molecule type" value="Genomic_DNA"/>
</dbReference>
<protein>
    <recommendedName>
        <fullName evidence="2">DUF6533 domain-containing protein</fullName>
    </recommendedName>
</protein>
<gene>
    <name evidence="3" type="ORF">FA15DRAFT_676335</name>
</gene>
<accession>A0A5C3KAY0</accession>
<feature type="transmembrane region" description="Helical" evidence="1">
    <location>
        <begin position="242"/>
        <end position="264"/>
    </location>
</feature>
<feature type="transmembrane region" description="Helical" evidence="1">
    <location>
        <begin position="90"/>
        <end position="111"/>
    </location>
</feature>
<proteinExistence type="predicted"/>
<name>A0A5C3KAY0_COPMA</name>
<evidence type="ECO:0000313" key="4">
    <source>
        <dbReference type="Proteomes" id="UP000307440"/>
    </source>
</evidence>
<reference evidence="3 4" key="1">
    <citation type="journal article" date="2019" name="Nat. Ecol. Evol.">
        <title>Megaphylogeny resolves global patterns of mushroom evolution.</title>
        <authorList>
            <person name="Varga T."/>
            <person name="Krizsan K."/>
            <person name="Foldi C."/>
            <person name="Dima B."/>
            <person name="Sanchez-Garcia M."/>
            <person name="Sanchez-Ramirez S."/>
            <person name="Szollosi G.J."/>
            <person name="Szarkandi J.G."/>
            <person name="Papp V."/>
            <person name="Albert L."/>
            <person name="Andreopoulos W."/>
            <person name="Angelini C."/>
            <person name="Antonin V."/>
            <person name="Barry K.W."/>
            <person name="Bougher N.L."/>
            <person name="Buchanan P."/>
            <person name="Buyck B."/>
            <person name="Bense V."/>
            <person name="Catcheside P."/>
            <person name="Chovatia M."/>
            <person name="Cooper J."/>
            <person name="Damon W."/>
            <person name="Desjardin D."/>
            <person name="Finy P."/>
            <person name="Geml J."/>
            <person name="Haridas S."/>
            <person name="Hughes K."/>
            <person name="Justo A."/>
            <person name="Karasinski D."/>
            <person name="Kautmanova I."/>
            <person name="Kiss B."/>
            <person name="Kocsube S."/>
            <person name="Kotiranta H."/>
            <person name="LaButti K.M."/>
            <person name="Lechner B.E."/>
            <person name="Liimatainen K."/>
            <person name="Lipzen A."/>
            <person name="Lukacs Z."/>
            <person name="Mihaltcheva S."/>
            <person name="Morgado L.N."/>
            <person name="Niskanen T."/>
            <person name="Noordeloos M.E."/>
            <person name="Ohm R.A."/>
            <person name="Ortiz-Santana B."/>
            <person name="Ovrebo C."/>
            <person name="Racz N."/>
            <person name="Riley R."/>
            <person name="Savchenko A."/>
            <person name="Shiryaev A."/>
            <person name="Soop K."/>
            <person name="Spirin V."/>
            <person name="Szebenyi C."/>
            <person name="Tomsovsky M."/>
            <person name="Tulloss R.E."/>
            <person name="Uehling J."/>
            <person name="Grigoriev I.V."/>
            <person name="Vagvolgyi C."/>
            <person name="Papp T."/>
            <person name="Martin F.M."/>
            <person name="Miettinen O."/>
            <person name="Hibbett D.S."/>
            <person name="Nagy L.G."/>
        </authorList>
    </citation>
    <scope>NUCLEOTIDE SEQUENCE [LARGE SCALE GENOMIC DNA]</scope>
    <source>
        <strain evidence="3 4">CBS 121175</strain>
    </source>
</reference>
<keyword evidence="1" id="KW-0812">Transmembrane</keyword>
<dbReference type="Pfam" id="PF20151">
    <property type="entry name" value="DUF6533"/>
    <property type="match status" value="1"/>
</dbReference>
<feature type="transmembrane region" description="Helical" evidence="1">
    <location>
        <begin position="210"/>
        <end position="236"/>
    </location>
</feature>
<dbReference type="InterPro" id="IPR045340">
    <property type="entry name" value="DUF6533"/>
</dbReference>
<organism evidence="3 4">
    <name type="scientific">Coprinopsis marcescibilis</name>
    <name type="common">Agaric fungus</name>
    <name type="synonym">Psathyrella marcescibilis</name>
    <dbReference type="NCBI Taxonomy" id="230819"/>
    <lineage>
        <taxon>Eukaryota</taxon>
        <taxon>Fungi</taxon>
        <taxon>Dikarya</taxon>
        <taxon>Basidiomycota</taxon>
        <taxon>Agaricomycotina</taxon>
        <taxon>Agaricomycetes</taxon>
        <taxon>Agaricomycetidae</taxon>
        <taxon>Agaricales</taxon>
        <taxon>Agaricineae</taxon>
        <taxon>Psathyrellaceae</taxon>
        <taxon>Coprinopsis</taxon>
    </lineage>
</organism>
<keyword evidence="1" id="KW-0472">Membrane</keyword>
<feature type="transmembrane region" description="Helical" evidence="1">
    <location>
        <begin position="58"/>
        <end position="78"/>
    </location>
</feature>
<evidence type="ECO:0000259" key="2">
    <source>
        <dbReference type="Pfam" id="PF20151"/>
    </source>
</evidence>
<sequence length="318" mass="35463">MSSVASYTVADIPWVAGAIVEARYAIAAVYALQIYEWFAGIEKEARLIYSSRWTSVKVAYLLCRYYQLLTWPLIMWAYNANHTRETCSRIGVAVHILLAPCQFFPQAVMVMRAYAFTGRDTRVMVMLGLCYAGLVGVDIWAFCAHIKMPNYLFYLALKPFTGCFPNYGSGVMGIRIGLSMLAAILMDLVSLVTVIIWCKKESDIRGGLSLARYFISQGLGAFVIVTVLNVAAAIAFFKPPSYHTGIGLPLILVIPNLVACRVILQLRRKVNPTDTEIWQQHSALINRILAPAPSLNDVWTMDNDSKTDTILSSLFLPR</sequence>